<sequence>MKTSSRGARVVGMVGGGASGGVTNGVVMGEVSGVCGDVSSGVVGAVEEALEALVMFEGDLRTEFYKFSSKEEDGECKQKVIIIGRKAKIRPKYAYVIPDQPDLLKRDPPFVAKGSGCLEQKSRQIVYKREEMTKTSEHPLGFLELLQSSGNERKFIVVVNEVELIIANNALIIHVFGGVIVSIYINSRELSDVVIVRLQQEVLQLPRQCT</sequence>
<evidence type="ECO:0000313" key="1">
    <source>
        <dbReference type="EMBL" id="GJT99659.1"/>
    </source>
</evidence>
<proteinExistence type="predicted"/>
<reference evidence="1" key="2">
    <citation type="submission" date="2022-01" db="EMBL/GenBank/DDBJ databases">
        <authorList>
            <person name="Yamashiro T."/>
            <person name="Shiraishi A."/>
            <person name="Satake H."/>
            <person name="Nakayama K."/>
        </authorList>
    </citation>
    <scope>NUCLEOTIDE SEQUENCE</scope>
</reference>
<dbReference type="Proteomes" id="UP001151760">
    <property type="component" value="Unassembled WGS sequence"/>
</dbReference>
<keyword evidence="2" id="KW-1185">Reference proteome</keyword>
<protein>
    <submittedName>
        <fullName evidence="1">Uncharacterized protein</fullName>
    </submittedName>
</protein>
<comment type="caution">
    <text evidence="1">The sequence shown here is derived from an EMBL/GenBank/DDBJ whole genome shotgun (WGS) entry which is preliminary data.</text>
</comment>
<organism evidence="1 2">
    <name type="scientific">Tanacetum coccineum</name>
    <dbReference type="NCBI Taxonomy" id="301880"/>
    <lineage>
        <taxon>Eukaryota</taxon>
        <taxon>Viridiplantae</taxon>
        <taxon>Streptophyta</taxon>
        <taxon>Embryophyta</taxon>
        <taxon>Tracheophyta</taxon>
        <taxon>Spermatophyta</taxon>
        <taxon>Magnoliopsida</taxon>
        <taxon>eudicotyledons</taxon>
        <taxon>Gunneridae</taxon>
        <taxon>Pentapetalae</taxon>
        <taxon>asterids</taxon>
        <taxon>campanulids</taxon>
        <taxon>Asterales</taxon>
        <taxon>Asteraceae</taxon>
        <taxon>Asteroideae</taxon>
        <taxon>Anthemideae</taxon>
        <taxon>Anthemidinae</taxon>
        <taxon>Tanacetum</taxon>
    </lineage>
</organism>
<gene>
    <name evidence="1" type="ORF">Tco_1109998</name>
</gene>
<evidence type="ECO:0000313" key="2">
    <source>
        <dbReference type="Proteomes" id="UP001151760"/>
    </source>
</evidence>
<dbReference type="EMBL" id="BQNB010020790">
    <property type="protein sequence ID" value="GJT99659.1"/>
    <property type="molecule type" value="Genomic_DNA"/>
</dbReference>
<accession>A0ABQ5IIZ2</accession>
<reference evidence="1" key="1">
    <citation type="journal article" date="2022" name="Int. J. Mol. Sci.">
        <title>Draft Genome of Tanacetum Coccineum: Genomic Comparison of Closely Related Tanacetum-Family Plants.</title>
        <authorList>
            <person name="Yamashiro T."/>
            <person name="Shiraishi A."/>
            <person name="Nakayama K."/>
            <person name="Satake H."/>
        </authorList>
    </citation>
    <scope>NUCLEOTIDE SEQUENCE</scope>
</reference>
<name>A0ABQ5IIZ2_9ASTR</name>